<proteinExistence type="predicted"/>
<protein>
    <submittedName>
        <fullName evidence="1">(Mediterranean fruit fly) hypothetical protein</fullName>
    </submittedName>
</protein>
<dbReference type="AlphaFoldDB" id="A0A811VBH6"/>
<sequence>TIEQPTNGNTDGWRMDGCMAEQTIGRQIARGCQATSNKQPKRHAVAVGWRKCSGKDEL</sequence>
<evidence type="ECO:0000313" key="1">
    <source>
        <dbReference type="EMBL" id="CAD7012670.1"/>
    </source>
</evidence>
<feature type="non-terminal residue" evidence="1">
    <location>
        <position position="1"/>
    </location>
</feature>
<dbReference type="EMBL" id="CAJHJT010000056">
    <property type="protein sequence ID" value="CAD7012670.1"/>
    <property type="molecule type" value="Genomic_DNA"/>
</dbReference>
<dbReference type="Proteomes" id="UP000606786">
    <property type="component" value="Unassembled WGS sequence"/>
</dbReference>
<comment type="caution">
    <text evidence="1">The sequence shown here is derived from an EMBL/GenBank/DDBJ whole genome shotgun (WGS) entry which is preliminary data.</text>
</comment>
<name>A0A811VBH6_CERCA</name>
<evidence type="ECO:0000313" key="2">
    <source>
        <dbReference type="Proteomes" id="UP000606786"/>
    </source>
</evidence>
<gene>
    <name evidence="1" type="ORF">CCAP1982_LOCUS20777</name>
</gene>
<reference evidence="1" key="1">
    <citation type="submission" date="2020-11" db="EMBL/GenBank/DDBJ databases">
        <authorList>
            <person name="Whitehead M."/>
        </authorList>
    </citation>
    <scope>NUCLEOTIDE SEQUENCE</scope>
    <source>
        <strain evidence="1">EGII</strain>
    </source>
</reference>
<organism evidence="1 2">
    <name type="scientific">Ceratitis capitata</name>
    <name type="common">Mediterranean fruit fly</name>
    <name type="synonym">Tephritis capitata</name>
    <dbReference type="NCBI Taxonomy" id="7213"/>
    <lineage>
        <taxon>Eukaryota</taxon>
        <taxon>Metazoa</taxon>
        <taxon>Ecdysozoa</taxon>
        <taxon>Arthropoda</taxon>
        <taxon>Hexapoda</taxon>
        <taxon>Insecta</taxon>
        <taxon>Pterygota</taxon>
        <taxon>Neoptera</taxon>
        <taxon>Endopterygota</taxon>
        <taxon>Diptera</taxon>
        <taxon>Brachycera</taxon>
        <taxon>Muscomorpha</taxon>
        <taxon>Tephritoidea</taxon>
        <taxon>Tephritidae</taxon>
        <taxon>Ceratitis</taxon>
        <taxon>Ceratitis</taxon>
    </lineage>
</organism>
<accession>A0A811VBH6</accession>
<keyword evidence="2" id="KW-1185">Reference proteome</keyword>